<dbReference type="RefSeq" id="WP_183218671.1">
    <property type="nucleotide sequence ID" value="NZ_BMPW01000008.1"/>
</dbReference>
<sequence length="167" mass="17344">MSIIRSLAPLLLLTGCAARTPEPEPEPAQTAPCPAVIDHVAEPPAGYRVVGENIALPDEDTVHQPSESGQEGPARLFAKFGLLVRAGTTTELSLPPEWSERARIGWGQQEPAMSQTVTGCPPGWGDGAWSVFAGGVSVIEPDCVPIRVGPDATAEVSIGTPCSRPGG</sequence>
<dbReference type="EMBL" id="JACHXF010000003">
    <property type="protein sequence ID" value="MBB3094390.1"/>
    <property type="molecule type" value="Genomic_DNA"/>
</dbReference>
<accession>A0A7W5FDJ8</accession>
<proteinExistence type="predicted"/>
<dbReference type="Proteomes" id="UP000590749">
    <property type="component" value="Unassembled WGS sequence"/>
</dbReference>
<organism evidence="1 2">
    <name type="scientific">Actinoplanes campanulatus</name>
    <dbReference type="NCBI Taxonomy" id="113559"/>
    <lineage>
        <taxon>Bacteria</taxon>
        <taxon>Bacillati</taxon>
        <taxon>Actinomycetota</taxon>
        <taxon>Actinomycetes</taxon>
        <taxon>Micromonosporales</taxon>
        <taxon>Micromonosporaceae</taxon>
        <taxon>Actinoplanes</taxon>
    </lineage>
</organism>
<comment type="caution">
    <text evidence="1">The sequence shown here is derived from an EMBL/GenBank/DDBJ whole genome shotgun (WGS) entry which is preliminary data.</text>
</comment>
<dbReference type="AlphaFoldDB" id="A0A7W5FDJ8"/>
<evidence type="ECO:0000313" key="1">
    <source>
        <dbReference type="EMBL" id="MBB3094390.1"/>
    </source>
</evidence>
<gene>
    <name evidence="1" type="ORF">FHR83_002042</name>
</gene>
<dbReference type="PROSITE" id="PS51257">
    <property type="entry name" value="PROKAR_LIPOPROTEIN"/>
    <property type="match status" value="1"/>
</dbReference>
<name>A0A7W5FDJ8_9ACTN</name>
<reference evidence="1 2" key="1">
    <citation type="submission" date="2020-08" db="EMBL/GenBank/DDBJ databases">
        <title>Genomic Encyclopedia of Type Strains, Phase III (KMG-III): the genomes of soil and plant-associated and newly described type strains.</title>
        <authorList>
            <person name="Whitman W."/>
        </authorList>
    </citation>
    <scope>NUCLEOTIDE SEQUENCE [LARGE SCALE GENOMIC DNA]</scope>
    <source>
        <strain evidence="1 2">CECT 3287</strain>
    </source>
</reference>
<evidence type="ECO:0000313" key="2">
    <source>
        <dbReference type="Proteomes" id="UP000590749"/>
    </source>
</evidence>
<keyword evidence="2" id="KW-1185">Reference proteome</keyword>
<protein>
    <submittedName>
        <fullName evidence="1">Uncharacterized protein</fullName>
    </submittedName>
</protein>